<accession>A0AAN6WUP6</accession>
<dbReference type="PANTHER" id="PTHR44157:SF1">
    <property type="entry name" value="DNAJ HOMOLOG SUBFAMILY C MEMBER 11"/>
    <property type="match status" value="1"/>
</dbReference>
<dbReference type="InterPro" id="IPR024586">
    <property type="entry name" value="DnaJ-like_C11_C"/>
</dbReference>
<dbReference type="PROSITE" id="PS50076">
    <property type="entry name" value="DNAJ_2"/>
    <property type="match status" value="1"/>
</dbReference>
<feature type="domain" description="J" evidence="3">
    <location>
        <begin position="134"/>
        <end position="204"/>
    </location>
</feature>
<keyword evidence="1" id="KW-0143">Chaperone</keyword>
<feature type="compositionally biased region" description="Low complexity" evidence="2">
    <location>
        <begin position="30"/>
        <end position="43"/>
    </location>
</feature>
<reference evidence="4" key="2">
    <citation type="submission" date="2023-05" db="EMBL/GenBank/DDBJ databases">
        <authorList>
            <consortium name="Lawrence Berkeley National Laboratory"/>
            <person name="Steindorff A."/>
            <person name="Hensen N."/>
            <person name="Bonometti L."/>
            <person name="Westerberg I."/>
            <person name="Brannstrom I.O."/>
            <person name="Guillou S."/>
            <person name="Cros-Aarteil S."/>
            <person name="Calhoun S."/>
            <person name="Haridas S."/>
            <person name="Kuo A."/>
            <person name="Mondo S."/>
            <person name="Pangilinan J."/>
            <person name="Riley R."/>
            <person name="Labutti K."/>
            <person name="Andreopoulos B."/>
            <person name="Lipzen A."/>
            <person name="Chen C."/>
            <person name="Yanf M."/>
            <person name="Daum C."/>
            <person name="Ng V."/>
            <person name="Clum A."/>
            <person name="Ohm R."/>
            <person name="Martin F."/>
            <person name="Silar P."/>
            <person name="Natvig D."/>
            <person name="Lalanne C."/>
            <person name="Gautier V."/>
            <person name="Ament-Velasquez S.L."/>
            <person name="Kruys A."/>
            <person name="Hutchinson M.I."/>
            <person name="Powell A.J."/>
            <person name="Barry K."/>
            <person name="Miller A.N."/>
            <person name="Grigoriev I.V."/>
            <person name="Debuchy R."/>
            <person name="Gladieux P."/>
            <person name="Thoren M.H."/>
            <person name="Johannesson H."/>
        </authorList>
    </citation>
    <scope>NUCLEOTIDE SEQUENCE</scope>
    <source>
        <strain evidence="4">PSN309</strain>
    </source>
</reference>
<dbReference type="InterPro" id="IPR052243">
    <property type="entry name" value="Mito_inner_membrane_organizer"/>
</dbReference>
<dbReference type="AlphaFoldDB" id="A0AAN6WUP6"/>
<feature type="region of interest" description="Disordered" evidence="2">
    <location>
        <begin position="314"/>
        <end position="340"/>
    </location>
</feature>
<proteinExistence type="predicted"/>
<evidence type="ECO:0000259" key="3">
    <source>
        <dbReference type="PROSITE" id="PS50076"/>
    </source>
</evidence>
<comment type="caution">
    <text evidence="4">The sequence shown here is derived from an EMBL/GenBank/DDBJ whole genome shotgun (WGS) entry which is preliminary data.</text>
</comment>
<feature type="compositionally biased region" description="Basic and acidic residues" evidence="2">
    <location>
        <begin position="318"/>
        <end position="337"/>
    </location>
</feature>
<keyword evidence="5" id="KW-1185">Reference proteome</keyword>
<evidence type="ECO:0000256" key="2">
    <source>
        <dbReference type="SAM" id="MobiDB-lite"/>
    </source>
</evidence>
<gene>
    <name evidence="4" type="ORF">QBC35DRAFT_191594</name>
</gene>
<evidence type="ECO:0000256" key="1">
    <source>
        <dbReference type="ARBA" id="ARBA00023186"/>
    </source>
</evidence>
<sequence>MSERERDRDRERRSRRSRRDREQPDHGDGASVRSSRRSNAAAPAPAPAPERPAPSAASLAPPQQHGRPASARFSLRDRFATTRSEIDFDFDDGSSYVQSLAASRGGGEGLMAEAAVVNHPSNPAATASGPLRRDYYELLCLEKRGSTLYPEEVKAALRRITLALAVDQQSEPLQGTAGFYLGLAQAAFEGLVDPSRRLGYDLSGASDPSVDVDEDDDVDEFLSVPAETSTYETRLHDQYQQLTRRDARPTTDLGLRLNARSLLTSQWGSWGPVDGGLEALDFAIQKSNTVPITGFGRSIEESLISIERFFTTEDDDKDEKGEKKVNRQVLDPEDRGPIHFPDPTITFTGSTHGLLDDPFKMAPLLLDRYQPPGPSLHSRRRMEQLISSRFLPVLSVAVRQELAWREQKAALLKGIVVEQEVEVLPHPSGTLRLGYSLNLPNTDKPLNIEVSARKLLTFRKDKPSFGVAASKQFSTGTMFLVADGGNWNLRPSKECTDLSKFEKVSNTFVPLLEAFRNPPTLEAGYAFGRHDVGLQAGQALTKPTQRGLSGLDCDFDENKSAAWTIATGFTPGNVATYLRCGKDFFSSYFSGSSKKKPRNNFRAEVELAGTAQKDFYMAFRALKRLGRFSKAGLEVGVSPSNLHLSFFYSRLGQRISLPFLVATRSRMLNPKLLFWSTIFPFVALAAWELYSQRRKKASQEVSKQKIQKEALQKYIARRREEADELTVILATGVEPRQQLERQRGGLVILSAKYGVKDAPFDEVADVTIAVAALVDGGRLVIPKGLRKGRLLGFWDPAPLSTKILKVRYLWRGKERTVEVQGREELSLP</sequence>
<dbReference type="EMBL" id="MU864387">
    <property type="protein sequence ID" value="KAK4188489.1"/>
    <property type="molecule type" value="Genomic_DNA"/>
</dbReference>
<feature type="compositionally biased region" description="Low complexity" evidence="2">
    <location>
        <begin position="53"/>
        <end position="62"/>
    </location>
</feature>
<name>A0AAN6WUP6_9PEZI</name>
<dbReference type="PANTHER" id="PTHR44157">
    <property type="entry name" value="DNAJ HOMOLOG SUBFAMILY C MEMBER 11"/>
    <property type="match status" value="1"/>
</dbReference>
<feature type="compositionally biased region" description="Basic and acidic residues" evidence="2">
    <location>
        <begin position="1"/>
        <end position="12"/>
    </location>
</feature>
<dbReference type="GO" id="GO:0042407">
    <property type="term" value="P:cristae formation"/>
    <property type="evidence" value="ECO:0007669"/>
    <property type="project" value="TreeGrafter"/>
</dbReference>
<evidence type="ECO:0000313" key="4">
    <source>
        <dbReference type="EMBL" id="KAK4188489.1"/>
    </source>
</evidence>
<reference evidence="4" key="1">
    <citation type="journal article" date="2023" name="Mol. Phylogenet. Evol.">
        <title>Genome-scale phylogeny and comparative genomics of the fungal order Sordariales.</title>
        <authorList>
            <person name="Hensen N."/>
            <person name="Bonometti L."/>
            <person name="Westerberg I."/>
            <person name="Brannstrom I.O."/>
            <person name="Guillou S."/>
            <person name="Cros-Aarteil S."/>
            <person name="Calhoun S."/>
            <person name="Haridas S."/>
            <person name="Kuo A."/>
            <person name="Mondo S."/>
            <person name="Pangilinan J."/>
            <person name="Riley R."/>
            <person name="LaButti K."/>
            <person name="Andreopoulos B."/>
            <person name="Lipzen A."/>
            <person name="Chen C."/>
            <person name="Yan M."/>
            <person name="Daum C."/>
            <person name="Ng V."/>
            <person name="Clum A."/>
            <person name="Steindorff A."/>
            <person name="Ohm R.A."/>
            <person name="Martin F."/>
            <person name="Silar P."/>
            <person name="Natvig D.O."/>
            <person name="Lalanne C."/>
            <person name="Gautier V."/>
            <person name="Ament-Velasquez S.L."/>
            <person name="Kruys A."/>
            <person name="Hutchinson M.I."/>
            <person name="Powell A.J."/>
            <person name="Barry K."/>
            <person name="Miller A.N."/>
            <person name="Grigoriev I.V."/>
            <person name="Debuchy R."/>
            <person name="Gladieux P."/>
            <person name="Hiltunen Thoren M."/>
            <person name="Johannesson H."/>
        </authorList>
    </citation>
    <scope>NUCLEOTIDE SEQUENCE</scope>
    <source>
        <strain evidence="4">PSN309</strain>
    </source>
</reference>
<dbReference type="GO" id="GO:0005739">
    <property type="term" value="C:mitochondrion"/>
    <property type="evidence" value="ECO:0007669"/>
    <property type="project" value="GOC"/>
</dbReference>
<dbReference type="InterPro" id="IPR001623">
    <property type="entry name" value="DnaJ_domain"/>
</dbReference>
<feature type="compositionally biased region" description="Basic and acidic residues" evidence="2">
    <location>
        <begin position="19"/>
        <end position="28"/>
    </location>
</feature>
<protein>
    <recommendedName>
        <fullName evidence="3">J domain-containing protein</fullName>
    </recommendedName>
</protein>
<organism evidence="4 5">
    <name type="scientific">Podospora australis</name>
    <dbReference type="NCBI Taxonomy" id="1536484"/>
    <lineage>
        <taxon>Eukaryota</taxon>
        <taxon>Fungi</taxon>
        <taxon>Dikarya</taxon>
        <taxon>Ascomycota</taxon>
        <taxon>Pezizomycotina</taxon>
        <taxon>Sordariomycetes</taxon>
        <taxon>Sordariomycetidae</taxon>
        <taxon>Sordariales</taxon>
        <taxon>Podosporaceae</taxon>
        <taxon>Podospora</taxon>
    </lineage>
</organism>
<dbReference type="Pfam" id="PF11875">
    <property type="entry name" value="DnaJ-like_C11_C"/>
    <property type="match status" value="1"/>
</dbReference>
<evidence type="ECO:0000313" key="5">
    <source>
        <dbReference type="Proteomes" id="UP001302126"/>
    </source>
</evidence>
<feature type="region of interest" description="Disordered" evidence="2">
    <location>
        <begin position="1"/>
        <end position="75"/>
    </location>
</feature>
<dbReference type="Proteomes" id="UP001302126">
    <property type="component" value="Unassembled WGS sequence"/>
</dbReference>